<reference evidence="2 3" key="1">
    <citation type="journal article" date="2015" name="Sci. Rep.">
        <title>The power of single molecule real-time sequencing technology in the de novo assembly of a eukaryotic genome.</title>
        <authorList>
            <person name="Sakai H."/>
            <person name="Naito K."/>
            <person name="Ogiso-Tanaka E."/>
            <person name="Takahashi Y."/>
            <person name="Iseki K."/>
            <person name="Muto C."/>
            <person name="Satou K."/>
            <person name="Teruya K."/>
            <person name="Shiroma A."/>
            <person name="Shimoji M."/>
            <person name="Hirano T."/>
            <person name="Itoh T."/>
            <person name="Kaga A."/>
            <person name="Tomooka N."/>
        </authorList>
    </citation>
    <scope>NUCLEOTIDE SEQUENCE [LARGE SCALE GENOMIC DNA]</scope>
    <source>
        <strain evidence="3">cv. Shumari</strain>
    </source>
</reference>
<keyword evidence="3" id="KW-1185">Reference proteome</keyword>
<evidence type="ECO:0000313" key="2">
    <source>
        <dbReference type="EMBL" id="BAT92343.1"/>
    </source>
</evidence>
<dbReference type="PANTHER" id="PTHR46148:SF60">
    <property type="entry name" value="CHROMO DOMAIN-CONTAINING PROTEIN"/>
    <property type="match status" value="1"/>
</dbReference>
<evidence type="ECO:0000313" key="3">
    <source>
        <dbReference type="Proteomes" id="UP000291084"/>
    </source>
</evidence>
<dbReference type="Pfam" id="PF24626">
    <property type="entry name" value="SH3_Tf2-1"/>
    <property type="match status" value="1"/>
</dbReference>
<proteinExistence type="predicted"/>
<evidence type="ECO:0000259" key="1">
    <source>
        <dbReference type="Pfam" id="PF24626"/>
    </source>
</evidence>
<sequence length="78" mass="9186">RQKSYVDKRIRPLNFEARDHVFLQVTQMTGVGRAIRSKKLFPKFLGPYQIIKRIGPVTYEIELLSFLENLHNVFHASQ</sequence>
<dbReference type="OrthoDB" id="1939135at2759"/>
<accession>A0A0S3SHR6</accession>
<name>A0A0S3SHR6_PHAAN</name>
<dbReference type="InterPro" id="IPR056924">
    <property type="entry name" value="SH3_Tf2-1"/>
</dbReference>
<dbReference type="EMBL" id="AP015040">
    <property type="protein sequence ID" value="BAT92343.1"/>
    <property type="molecule type" value="Genomic_DNA"/>
</dbReference>
<feature type="non-terminal residue" evidence="2">
    <location>
        <position position="1"/>
    </location>
</feature>
<dbReference type="PANTHER" id="PTHR46148">
    <property type="entry name" value="CHROMO DOMAIN-CONTAINING PROTEIN"/>
    <property type="match status" value="1"/>
</dbReference>
<dbReference type="AlphaFoldDB" id="A0A0S3SHR6"/>
<protein>
    <recommendedName>
        <fullName evidence="1">Tf2-1-like SH3-like domain-containing protein</fullName>
    </recommendedName>
</protein>
<gene>
    <name evidence="2" type="primary">Vigan.07G104100</name>
    <name evidence="2" type="ORF">VIGAN_07104100</name>
</gene>
<organism evidence="2 3">
    <name type="scientific">Vigna angularis var. angularis</name>
    <dbReference type="NCBI Taxonomy" id="157739"/>
    <lineage>
        <taxon>Eukaryota</taxon>
        <taxon>Viridiplantae</taxon>
        <taxon>Streptophyta</taxon>
        <taxon>Embryophyta</taxon>
        <taxon>Tracheophyta</taxon>
        <taxon>Spermatophyta</taxon>
        <taxon>Magnoliopsida</taxon>
        <taxon>eudicotyledons</taxon>
        <taxon>Gunneridae</taxon>
        <taxon>Pentapetalae</taxon>
        <taxon>rosids</taxon>
        <taxon>fabids</taxon>
        <taxon>Fabales</taxon>
        <taxon>Fabaceae</taxon>
        <taxon>Papilionoideae</taxon>
        <taxon>50 kb inversion clade</taxon>
        <taxon>NPAAA clade</taxon>
        <taxon>indigoferoid/millettioid clade</taxon>
        <taxon>Phaseoleae</taxon>
        <taxon>Vigna</taxon>
    </lineage>
</organism>
<dbReference type="Proteomes" id="UP000291084">
    <property type="component" value="Chromosome 7"/>
</dbReference>
<feature type="domain" description="Tf2-1-like SH3-like" evidence="1">
    <location>
        <begin position="19"/>
        <end position="78"/>
    </location>
</feature>